<gene>
    <name evidence="1" type="ORF">EQZ20_07245</name>
</gene>
<dbReference type="Proteomes" id="UP000288675">
    <property type="component" value="Chromosome"/>
</dbReference>
<sequence>MEYIVIVVDTPEQARLLESALRSLNNDRTRFQALHVGQAAVGWQFKGTRPTTVILAYSELTKDQEKKWEREVIGNLGYADGHPTRQTKWVSLL</sequence>
<evidence type="ECO:0000313" key="1">
    <source>
        <dbReference type="EMBL" id="QAT67811.1"/>
    </source>
</evidence>
<name>A0AAJ4D549_9BACI</name>
<dbReference type="EMBL" id="CP035232">
    <property type="protein sequence ID" value="QAT67811.1"/>
    <property type="molecule type" value="Genomic_DNA"/>
</dbReference>
<organism evidence="1 2">
    <name type="scientific">Bacillus glycinifermentans</name>
    <dbReference type="NCBI Taxonomy" id="1664069"/>
    <lineage>
        <taxon>Bacteria</taxon>
        <taxon>Bacillati</taxon>
        <taxon>Bacillota</taxon>
        <taxon>Bacilli</taxon>
        <taxon>Bacillales</taxon>
        <taxon>Bacillaceae</taxon>
        <taxon>Bacillus</taxon>
    </lineage>
</organism>
<accession>A0AAJ4D549</accession>
<dbReference type="AlphaFoldDB" id="A0AAJ4D549"/>
<protein>
    <submittedName>
        <fullName evidence="1">Uncharacterized protein</fullName>
    </submittedName>
</protein>
<reference evidence="1 2" key="1">
    <citation type="submission" date="2019-01" db="EMBL/GenBank/DDBJ databases">
        <title>Genome sequence of Bacillus glycinifermentans SRCM103574.</title>
        <authorList>
            <person name="Kong H.-J."/>
            <person name="Jeong S.-Y."/>
            <person name="Jeong D.-Y."/>
        </authorList>
    </citation>
    <scope>NUCLEOTIDE SEQUENCE [LARGE SCALE GENOMIC DNA]</scope>
    <source>
        <strain evidence="1 2">SRCM103574</strain>
    </source>
</reference>
<evidence type="ECO:0000313" key="2">
    <source>
        <dbReference type="Proteomes" id="UP000288675"/>
    </source>
</evidence>
<proteinExistence type="predicted"/>